<evidence type="ECO:0000313" key="13">
    <source>
        <dbReference type="Proteomes" id="UP000029385"/>
    </source>
</evidence>
<comment type="caution">
    <text evidence="12">The sequence shown here is derived from an EMBL/GenBank/DDBJ whole genome shotgun (WGS) entry which is preliminary data.</text>
</comment>
<comment type="similarity">
    <text evidence="2">Belongs to the MoaE family.</text>
</comment>
<keyword evidence="13" id="KW-1185">Reference proteome</keyword>
<dbReference type="CDD" id="cd00756">
    <property type="entry name" value="MoaE"/>
    <property type="match status" value="1"/>
</dbReference>
<accession>A0A091AQF4</accession>
<evidence type="ECO:0000256" key="1">
    <source>
        <dbReference type="ARBA" id="ARBA00005046"/>
    </source>
</evidence>
<protein>
    <recommendedName>
        <fullName evidence="4">Molybdopterin synthase catalytic subunit</fullName>
        <ecNumber evidence="3">2.8.1.12</ecNumber>
    </recommendedName>
    <alternativeName>
        <fullName evidence="9">MPT synthase subunit 2</fullName>
    </alternativeName>
    <alternativeName>
        <fullName evidence="7">Molybdenum cofactor biosynthesis protein E</fullName>
    </alternativeName>
    <alternativeName>
        <fullName evidence="8">Molybdopterin-converting factor large subunit</fullName>
    </alternativeName>
    <alternativeName>
        <fullName evidence="10">Molybdopterin-converting factor subunit 2</fullName>
    </alternativeName>
</protein>
<comment type="pathway">
    <text evidence="1">Cofactor biosynthesis; molybdopterin biosynthesis.</text>
</comment>
<dbReference type="GO" id="GO:0006777">
    <property type="term" value="P:Mo-molybdopterin cofactor biosynthetic process"/>
    <property type="evidence" value="ECO:0007669"/>
    <property type="project" value="UniProtKB-KW"/>
</dbReference>
<dbReference type="eggNOG" id="COG0314">
    <property type="taxonomic scope" value="Bacteria"/>
</dbReference>
<organism evidence="12 13">
    <name type="scientific">Arenimonas oryziterrae DSM 21050 = YC6267</name>
    <dbReference type="NCBI Taxonomy" id="1121015"/>
    <lineage>
        <taxon>Bacteria</taxon>
        <taxon>Pseudomonadati</taxon>
        <taxon>Pseudomonadota</taxon>
        <taxon>Gammaproteobacteria</taxon>
        <taxon>Lysobacterales</taxon>
        <taxon>Lysobacteraceae</taxon>
        <taxon>Arenimonas</taxon>
    </lineage>
</organism>
<evidence type="ECO:0000313" key="12">
    <source>
        <dbReference type="EMBL" id="KFN41254.1"/>
    </source>
</evidence>
<evidence type="ECO:0000256" key="7">
    <source>
        <dbReference type="ARBA" id="ARBA00029745"/>
    </source>
</evidence>
<dbReference type="AlphaFoldDB" id="A0A091AQF4"/>
<comment type="subunit">
    <text evidence="6">Heterotetramer of 2 MoaD subunits and 2 MoaE subunits. Also stable as homodimer. The enzyme changes between these two forms during catalysis.</text>
</comment>
<keyword evidence="5" id="KW-0501">Molybdenum cofactor biosynthesis</keyword>
<dbReference type="SUPFAM" id="SSF54690">
    <property type="entry name" value="Molybdopterin synthase subunit MoaE"/>
    <property type="match status" value="1"/>
</dbReference>
<dbReference type="STRING" id="1121015.GCA_000420545_00279"/>
<evidence type="ECO:0000256" key="11">
    <source>
        <dbReference type="ARBA" id="ARBA00049878"/>
    </source>
</evidence>
<dbReference type="EMBL" id="AVCI01000045">
    <property type="protein sequence ID" value="KFN41254.1"/>
    <property type="molecule type" value="Genomic_DNA"/>
</dbReference>
<dbReference type="GO" id="GO:0030366">
    <property type="term" value="F:molybdopterin synthase activity"/>
    <property type="evidence" value="ECO:0007669"/>
    <property type="project" value="UniProtKB-EC"/>
</dbReference>
<dbReference type="PANTHER" id="PTHR23404">
    <property type="entry name" value="MOLYBDOPTERIN SYNTHASE RELATED"/>
    <property type="match status" value="1"/>
</dbReference>
<dbReference type="InterPro" id="IPR036563">
    <property type="entry name" value="MoaE_sf"/>
</dbReference>
<evidence type="ECO:0000256" key="3">
    <source>
        <dbReference type="ARBA" id="ARBA00011950"/>
    </source>
</evidence>
<evidence type="ECO:0000256" key="4">
    <source>
        <dbReference type="ARBA" id="ARBA00013858"/>
    </source>
</evidence>
<dbReference type="RefSeq" id="WP_022967951.1">
    <property type="nucleotide sequence ID" value="NZ_ATVD01000001.1"/>
</dbReference>
<dbReference type="PATRIC" id="fig|1121015.4.peg.2689"/>
<gene>
    <name evidence="12" type="ORF">N789_05030</name>
</gene>
<evidence type="ECO:0000256" key="5">
    <source>
        <dbReference type="ARBA" id="ARBA00023150"/>
    </source>
</evidence>
<comment type="catalytic activity">
    <reaction evidence="11">
        <text>2 [molybdopterin-synthase sulfur-carrier protein]-C-terminal-Gly-aminoethanethioate + cyclic pyranopterin phosphate + H2O = molybdopterin + 2 [molybdopterin-synthase sulfur-carrier protein]-C-terminal Gly-Gly + 2 H(+)</text>
        <dbReference type="Rhea" id="RHEA:26333"/>
        <dbReference type="Rhea" id="RHEA-COMP:12202"/>
        <dbReference type="Rhea" id="RHEA-COMP:19907"/>
        <dbReference type="ChEBI" id="CHEBI:15377"/>
        <dbReference type="ChEBI" id="CHEBI:15378"/>
        <dbReference type="ChEBI" id="CHEBI:58698"/>
        <dbReference type="ChEBI" id="CHEBI:59648"/>
        <dbReference type="ChEBI" id="CHEBI:90778"/>
        <dbReference type="ChEBI" id="CHEBI:232372"/>
        <dbReference type="EC" id="2.8.1.12"/>
    </reaction>
</comment>
<name>A0A091AQF4_9GAMM</name>
<evidence type="ECO:0000256" key="10">
    <source>
        <dbReference type="ARBA" id="ARBA00032474"/>
    </source>
</evidence>
<dbReference type="Gene3D" id="3.90.1170.40">
    <property type="entry name" value="Molybdopterin biosynthesis MoaE subunit"/>
    <property type="match status" value="1"/>
</dbReference>
<dbReference type="EC" id="2.8.1.12" evidence="3"/>
<evidence type="ECO:0000256" key="6">
    <source>
        <dbReference type="ARBA" id="ARBA00026066"/>
    </source>
</evidence>
<sequence length="141" mass="15404">MSGFSISDTAFDIAPLRAQLLAQQAGAYASFEGWVRDINEGRPVAALTYEAYVALAESEGAKVLAEARQRFAIVDAACVHRVGRLALGELAVWVGVSAGHREAAFAACRWIIDEVKSRVPIWKHEHYADGAADWLHPLEKE</sequence>
<evidence type="ECO:0000256" key="2">
    <source>
        <dbReference type="ARBA" id="ARBA00005426"/>
    </source>
</evidence>
<dbReference type="Pfam" id="PF02391">
    <property type="entry name" value="MoaE"/>
    <property type="match status" value="1"/>
</dbReference>
<dbReference type="Proteomes" id="UP000029385">
    <property type="component" value="Unassembled WGS sequence"/>
</dbReference>
<evidence type="ECO:0000256" key="8">
    <source>
        <dbReference type="ARBA" id="ARBA00030407"/>
    </source>
</evidence>
<reference evidence="12 13" key="1">
    <citation type="submission" date="2013-09" db="EMBL/GenBank/DDBJ databases">
        <title>Genome sequencing of Arenimonas oryziterrae.</title>
        <authorList>
            <person name="Chen F."/>
            <person name="Wang G."/>
        </authorList>
    </citation>
    <scope>NUCLEOTIDE SEQUENCE [LARGE SCALE GENOMIC DNA]</scope>
    <source>
        <strain evidence="12 13">YC6267</strain>
    </source>
</reference>
<dbReference type="UniPathway" id="UPA00344"/>
<dbReference type="InterPro" id="IPR003448">
    <property type="entry name" value="Mopterin_biosynth_MoaE"/>
</dbReference>
<evidence type="ECO:0000256" key="9">
    <source>
        <dbReference type="ARBA" id="ARBA00030781"/>
    </source>
</evidence>
<dbReference type="OrthoDB" id="9803224at2"/>
<proteinExistence type="inferred from homology"/>